<dbReference type="InterPro" id="IPR018750">
    <property type="entry name" value="DUF2306_membrane"/>
</dbReference>
<gene>
    <name evidence="2" type="ORF">ABR69_05995</name>
</gene>
<evidence type="ECO:0000313" key="2">
    <source>
        <dbReference type="EMBL" id="KRO71107.1"/>
    </source>
</evidence>
<dbReference type="AlphaFoldDB" id="A0A0R2SET5"/>
<feature type="transmembrane region" description="Helical" evidence="1">
    <location>
        <begin position="184"/>
        <end position="206"/>
    </location>
</feature>
<keyword evidence="1" id="KW-0812">Transmembrane</keyword>
<feature type="transmembrane region" description="Helical" evidence="1">
    <location>
        <begin position="119"/>
        <end position="141"/>
    </location>
</feature>
<protein>
    <recommendedName>
        <fullName evidence="4">DUF2306 domain-containing protein</fullName>
    </recommendedName>
</protein>
<feature type="transmembrane region" description="Helical" evidence="1">
    <location>
        <begin position="30"/>
        <end position="48"/>
    </location>
</feature>
<keyword evidence="1" id="KW-1133">Transmembrane helix</keyword>
<proteinExistence type="predicted"/>
<accession>A0A0R2SET5</accession>
<dbReference type="Pfam" id="PF10067">
    <property type="entry name" value="DUF2306"/>
    <property type="match status" value="1"/>
</dbReference>
<feature type="transmembrane region" description="Helical" evidence="1">
    <location>
        <begin position="153"/>
        <end position="172"/>
    </location>
</feature>
<feature type="transmembrane region" description="Helical" evidence="1">
    <location>
        <begin position="76"/>
        <end position="99"/>
    </location>
</feature>
<dbReference type="Proteomes" id="UP000051934">
    <property type="component" value="Unassembled WGS sequence"/>
</dbReference>
<sequence length="258" mass="28562">MKQNIKSQASAQNTAFSAGSRPQQRRALEIMGWIVLSLLIITGLSSVIGRASFLNHAIAIAPVDPILEFGAFDSRYYTNLAATVLHLLPGLLIFIMGPIQFMPNLRKRYLKWHRISGRVYVASGFTGAVSGFVIGTIDPFMGFTGQGFNEAMATAFLSAYVFFCLTMAIYHIRNKRIGLHREWMIRGFALMTAIATERLLLIAFQATLDVDIGILFGTTFWMAAILNLAVAESWINLTRTPGNGAAHWKDLDRRAKSA</sequence>
<comment type="caution">
    <text evidence="2">The sequence shown here is derived from an EMBL/GenBank/DDBJ whole genome shotgun (WGS) entry which is preliminary data.</text>
</comment>
<evidence type="ECO:0000313" key="3">
    <source>
        <dbReference type="Proteomes" id="UP000051934"/>
    </source>
</evidence>
<feature type="transmembrane region" description="Helical" evidence="1">
    <location>
        <begin position="212"/>
        <end position="230"/>
    </location>
</feature>
<evidence type="ECO:0008006" key="4">
    <source>
        <dbReference type="Google" id="ProtNLM"/>
    </source>
</evidence>
<organism evidence="2 3">
    <name type="scientific">OM182 bacterium BACL3 MAG-120507-bin80</name>
    <dbReference type="NCBI Taxonomy" id="1655577"/>
    <lineage>
        <taxon>Bacteria</taxon>
        <taxon>Pseudomonadati</taxon>
        <taxon>Pseudomonadota</taxon>
        <taxon>Gammaproteobacteria</taxon>
        <taxon>OMG group</taxon>
        <taxon>OM182 clade</taxon>
    </lineage>
</organism>
<evidence type="ECO:0000256" key="1">
    <source>
        <dbReference type="SAM" id="Phobius"/>
    </source>
</evidence>
<keyword evidence="1" id="KW-0472">Membrane</keyword>
<reference evidence="2 3" key="1">
    <citation type="submission" date="2015-10" db="EMBL/GenBank/DDBJ databases">
        <title>Metagenome-Assembled Genomes uncover a global brackish microbiome.</title>
        <authorList>
            <person name="Hugerth L.W."/>
            <person name="Larsson J."/>
            <person name="Alneberg J."/>
            <person name="Lindh M.V."/>
            <person name="Legrand C."/>
            <person name="Pinhassi J."/>
            <person name="Andersson A.F."/>
        </authorList>
    </citation>
    <scope>NUCLEOTIDE SEQUENCE [LARGE SCALE GENOMIC DNA]</scope>
    <source>
        <strain evidence="2">BACL4 MAG-120507-bin80</strain>
    </source>
</reference>
<name>A0A0R2SET5_9GAMM</name>
<dbReference type="EMBL" id="LIBB01000239">
    <property type="protein sequence ID" value="KRO71107.1"/>
    <property type="molecule type" value="Genomic_DNA"/>
</dbReference>